<dbReference type="GO" id="GO:0045505">
    <property type="term" value="F:dynein intermediate chain binding"/>
    <property type="evidence" value="ECO:0007669"/>
    <property type="project" value="InterPro"/>
</dbReference>
<evidence type="ECO:0000313" key="5">
    <source>
        <dbReference type="Proteomes" id="UP000784294"/>
    </source>
</evidence>
<dbReference type="PANTHER" id="PTHR22878">
    <property type="entry name" value="DYNEIN HEAVY CHAIN 6, AXONEMAL-LIKE-RELATED"/>
    <property type="match status" value="1"/>
</dbReference>
<feature type="domain" description="Dynein heavy chain region D6 P-loop" evidence="2">
    <location>
        <begin position="61"/>
        <end position="90"/>
    </location>
</feature>
<dbReference type="GO" id="GO:0008569">
    <property type="term" value="F:minus-end-directed microtubule motor activity"/>
    <property type="evidence" value="ECO:0007669"/>
    <property type="project" value="InterPro"/>
</dbReference>
<dbReference type="GO" id="GO:0007018">
    <property type="term" value="P:microtubule-based movement"/>
    <property type="evidence" value="ECO:0007669"/>
    <property type="project" value="InterPro"/>
</dbReference>
<dbReference type="GO" id="GO:0051959">
    <property type="term" value="F:dynein light intermediate chain binding"/>
    <property type="evidence" value="ECO:0007669"/>
    <property type="project" value="InterPro"/>
</dbReference>
<feature type="region of interest" description="Disordered" evidence="1">
    <location>
        <begin position="16"/>
        <end position="47"/>
    </location>
</feature>
<evidence type="ECO:0000256" key="1">
    <source>
        <dbReference type="SAM" id="MobiDB-lite"/>
    </source>
</evidence>
<dbReference type="Proteomes" id="UP000784294">
    <property type="component" value="Unassembled WGS sequence"/>
</dbReference>
<dbReference type="Pfam" id="PF18198">
    <property type="entry name" value="AAA_lid_11"/>
    <property type="match status" value="1"/>
</dbReference>
<evidence type="ECO:0000313" key="4">
    <source>
        <dbReference type="EMBL" id="VEL15734.1"/>
    </source>
</evidence>
<dbReference type="Gene3D" id="1.10.8.720">
    <property type="entry name" value="Region D6 of dynein motor"/>
    <property type="match status" value="1"/>
</dbReference>
<dbReference type="InterPro" id="IPR004273">
    <property type="entry name" value="Dynein_heavy_D6_P-loop"/>
</dbReference>
<comment type="caution">
    <text evidence="4">The sequence shown here is derived from an EMBL/GenBank/DDBJ whole genome shotgun (WGS) entry which is preliminary data.</text>
</comment>
<sequence length="184" mass="20237">MFSYVHLPLLFDSQTAGTSDANSPAEPGASGVPGPTPQVAASAGAGGGAGAGSGAAASSVGFHERFRLWVTTEEHPRFPINFLQRSVKFTNEPPEGIKANLRRTYSEISQDQLDICVTYHWKIMLYALAFMHCTVQERRKYGPMGWSIPYEYNQSDFNACLQFIQNHLDNLEFKKSQKSSVSVA</sequence>
<dbReference type="Pfam" id="PF03028">
    <property type="entry name" value="Dynein_heavy"/>
    <property type="match status" value="1"/>
</dbReference>
<dbReference type="PANTHER" id="PTHR22878:SF63">
    <property type="entry name" value="DYNEIN AXONEMAL HEAVY CHAIN 10"/>
    <property type="match status" value="1"/>
</dbReference>
<dbReference type="AlphaFoldDB" id="A0A3S5CEZ6"/>
<evidence type="ECO:0000259" key="3">
    <source>
        <dbReference type="Pfam" id="PF18198"/>
    </source>
</evidence>
<dbReference type="OrthoDB" id="286107at2759"/>
<dbReference type="InterPro" id="IPR026983">
    <property type="entry name" value="DHC"/>
</dbReference>
<keyword evidence="5" id="KW-1185">Reference proteome</keyword>
<feature type="domain" description="Dynein heavy chain AAA lid" evidence="3">
    <location>
        <begin position="121"/>
        <end position="171"/>
    </location>
</feature>
<dbReference type="Gene3D" id="3.40.50.300">
    <property type="entry name" value="P-loop containing nucleotide triphosphate hydrolases"/>
    <property type="match status" value="1"/>
</dbReference>
<dbReference type="InterPro" id="IPR027417">
    <property type="entry name" value="P-loop_NTPase"/>
</dbReference>
<dbReference type="EMBL" id="CAAALY010025677">
    <property type="protein sequence ID" value="VEL15734.1"/>
    <property type="molecule type" value="Genomic_DNA"/>
</dbReference>
<reference evidence="4" key="1">
    <citation type="submission" date="2018-11" db="EMBL/GenBank/DDBJ databases">
        <authorList>
            <consortium name="Pathogen Informatics"/>
        </authorList>
    </citation>
    <scope>NUCLEOTIDE SEQUENCE</scope>
</reference>
<dbReference type="InterPro" id="IPR042219">
    <property type="entry name" value="AAA_lid_11_sf"/>
</dbReference>
<evidence type="ECO:0000259" key="2">
    <source>
        <dbReference type="Pfam" id="PF03028"/>
    </source>
</evidence>
<dbReference type="GO" id="GO:0030286">
    <property type="term" value="C:dynein complex"/>
    <property type="evidence" value="ECO:0007669"/>
    <property type="project" value="InterPro"/>
</dbReference>
<accession>A0A3S5CEZ6</accession>
<dbReference type="InterPro" id="IPR041658">
    <property type="entry name" value="AAA_lid_11"/>
</dbReference>
<evidence type="ECO:0008006" key="6">
    <source>
        <dbReference type="Google" id="ProtNLM"/>
    </source>
</evidence>
<proteinExistence type="predicted"/>
<organism evidence="4 5">
    <name type="scientific">Protopolystoma xenopodis</name>
    <dbReference type="NCBI Taxonomy" id="117903"/>
    <lineage>
        <taxon>Eukaryota</taxon>
        <taxon>Metazoa</taxon>
        <taxon>Spiralia</taxon>
        <taxon>Lophotrochozoa</taxon>
        <taxon>Platyhelminthes</taxon>
        <taxon>Monogenea</taxon>
        <taxon>Polyopisthocotylea</taxon>
        <taxon>Polystomatidea</taxon>
        <taxon>Polystomatidae</taxon>
        <taxon>Protopolystoma</taxon>
    </lineage>
</organism>
<protein>
    <recommendedName>
        <fullName evidence="6">Dynein heavy chain AAA lid domain-containing protein</fullName>
    </recommendedName>
</protein>
<gene>
    <name evidence="4" type="ORF">PXEA_LOCUS9174</name>
</gene>
<name>A0A3S5CEZ6_9PLAT</name>